<dbReference type="InterPro" id="IPR023796">
    <property type="entry name" value="Serpin_dom"/>
</dbReference>
<dbReference type="Gene3D" id="3.30.497.10">
    <property type="entry name" value="Antithrombin, subunit I, domain 2"/>
    <property type="match status" value="1"/>
</dbReference>
<dbReference type="InterPro" id="IPR000215">
    <property type="entry name" value="Serpin_fam"/>
</dbReference>
<dbReference type="Pfam" id="PF00079">
    <property type="entry name" value="Serpin"/>
    <property type="match status" value="1"/>
</dbReference>
<organism evidence="4 5">
    <name type="scientific">Carpediemonas membranifera</name>
    <dbReference type="NCBI Taxonomy" id="201153"/>
    <lineage>
        <taxon>Eukaryota</taxon>
        <taxon>Metamonada</taxon>
        <taxon>Carpediemonas-like organisms</taxon>
        <taxon>Carpediemonas</taxon>
    </lineage>
</organism>
<dbReference type="EMBL" id="JAHDYR010000005">
    <property type="protein sequence ID" value="KAG9396888.1"/>
    <property type="molecule type" value="Genomic_DNA"/>
</dbReference>
<dbReference type="GO" id="GO:0005615">
    <property type="term" value="C:extracellular space"/>
    <property type="evidence" value="ECO:0007669"/>
    <property type="project" value="InterPro"/>
</dbReference>
<dbReference type="PANTHER" id="PTHR11461">
    <property type="entry name" value="SERINE PROTEASE INHIBITOR, SERPIN"/>
    <property type="match status" value="1"/>
</dbReference>
<dbReference type="SUPFAM" id="SSF56574">
    <property type="entry name" value="Serpins"/>
    <property type="match status" value="1"/>
</dbReference>
<dbReference type="GO" id="GO:0004867">
    <property type="term" value="F:serine-type endopeptidase inhibitor activity"/>
    <property type="evidence" value="ECO:0007669"/>
    <property type="project" value="InterPro"/>
</dbReference>
<accession>A0A8J6B6V1</accession>
<gene>
    <name evidence="4" type="ORF">J8273_1935</name>
</gene>
<dbReference type="Gene3D" id="2.30.39.10">
    <property type="entry name" value="Alpha-1-antitrypsin, domain 1"/>
    <property type="match status" value="1"/>
</dbReference>
<evidence type="ECO:0000256" key="2">
    <source>
        <dbReference type="RuleBase" id="RU000411"/>
    </source>
</evidence>
<dbReference type="InterPro" id="IPR036186">
    <property type="entry name" value="Serpin_sf"/>
</dbReference>
<name>A0A8J6B6V1_9EUKA</name>
<evidence type="ECO:0000313" key="5">
    <source>
        <dbReference type="Proteomes" id="UP000717585"/>
    </source>
</evidence>
<protein>
    <submittedName>
        <fullName evidence="4">Serpin (Serine protease inhibitor)</fullName>
    </submittedName>
</protein>
<comment type="caution">
    <text evidence="4">The sequence shown here is derived from an EMBL/GenBank/DDBJ whole genome shotgun (WGS) entry which is preliminary data.</text>
</comment>
<keyword evidence="5" id="KW-1185">Reference proteome</keyword>
<evidence type="ECO:0000259" key="3">
    <source>
        <dbReference type="SMART" id="SM00093"/>
    </source>
</evidence>
<proteinExistence type="inferred from homology"/>
<comment type="similarity">
    <text evidence="1 2">Belongs to the serpin family.</text>
</comment>
<dbReference type="SMART" id="SM00093">
    <property type="entry name" value="SERPIN"/>
    <property type="match status" value="1"/>
</dbReference>
<feature type="domain" description="Serpin" evidence="3">
    <location>
        <begin position="44"/>
        <end position="391"/>
    </location>
</feature>
<reference evidence="4" key="1">
    <citation type="submission" date="2021-05" db="EMBL/GenBank/DDBJ databases">
        <title>A free-living protist that lacks canonical eukaryotic 1 DNA replication and segregation systems.</title>
        <authorList>
            <person name="Salas-Leiva D.E."/>
            <person name="Tromer E.C."/>
            <person name="Curtis B.A."/>
            <person name="Jerlstrom-Hultqvist J."/>
            <person name="Kolisko M."/>
            <person name="Yi Z."/>
            <person name="Salas-Leiva J.S."/>
            <person name="Gallot-Lavallee L."/>
            <person name="Kops G.J.P.L."/>
            <person name="Archibald J.M."/>
            <person name="Simpson A.G.B."/>
            <person name="Roger A.J."/>
        </authorList>
    </citation>
    <scope>NUCLEOTIDE SEQUENCE</scope>
    <source>
        <strain evidence="4">BICM</strain>
    </source>
</reference>
<sequence length="393" mass="43429">MPLFSSCRKRSIDNGRSKPSIRSRWESCKISVEESSTLMLNRINTLAQELAEYAISDENSVCTSGLSLYYNLLLLFSSAGRETCPSSDMILKLSLTPKTILAFQVVLDALGSDVLPAAAVFVRERKVDSVINDTIATTQRMLLRSTTQPLTTAAAVNMWSYKHTNGRIHEVLSEGLKPEERMLLLSTLCFKADWLDPFDTHLTVDQPFSLLSGATVLAPTMFKESTEALWESDVSMGFVKRFRDTKYDIRALFSLPKDEGKQGLLSAIKELSTAFPEEEASFVKMAISIPRFQITSSTDCNDLLTQLGLGSVFRDFQFVAMASSPTLAVNLVRQTVSVQVCEKGTEPTPFSAEGVVEETESPELRFDRPFAFALIGGETNTRLAVATVVNPLE</sequence>
<dbReference type="PANTHER" id="PTHR11461:SF211">
    <property type="entry name" value="GH10112P-RELATED"/>
    <property type="match status" value="1"/>
</dbReference>
<dbReference type="OrthoDB" id="671595at2759"/>
<dbReference type="Proteomes" id="UP000717585">
    <property type="component" value="Unassembled WGS sequence"/>
</dbReference>
<dbReference type="InterPro" id="IPR042178">
    <property type="entry name" value="Serpin_sf_1"/>
</dbReference>
<dbReference type="InterPro" id="IPR042185">
    <property type="entry name" value="Serpin_sf_2"/>
</dbReference>
<dbReference type="AlphaFoldDB" id="A0A8J6B6V1"/>
<evidence type="ECO:0000313" key="4">
    <source>
        <dbReference type="EMBL" id="KAG9396888.1"/>
    </source>
</evidence>
<evidence type="ECO:0000256" key="1">
    <source>
        <dbReference type="ARBA" id="ARBA00009500"/>
    </source>
</evidence>